<gene>
    <name evidence="5 6" type="primary">queA</name>
    <name evidence="6" type="ORF">QUW28_01810</name>
</gene>
<dbReference type="PANTHER" id="PTHR30307:SF0">
    <property type="entry name" value="S-ADENOSYLMETHIONINE:TRNA RIBOSYLTRANSFERASE-ISOMERASE"/>
    <property type="match status" value="1"/>
</dbReference>
<dbReference type="Gene3D" id="3.40.1780.10">
    <property type="entry name" value="QueA-like"/>
    <property type="match status" value="1"/>
</dbReference>
<accession>A0ABT7V6W3</accession>
<protein>
    <recommendedName>
        <fullName evidence="5">S-adenosylmethionine:tRNA ribosyltransferase-isomerase</fullName>
        <ecNumber evidence="5">2.4.99.17</ecNumber>
    </recommendedName>
    <alternativeName>
        <fullName evidence="5">Queuosine biosynthesis protein QueA</fullName>
    </alternativeName>
</protein>
<evidence type="ECO:0000256" key="3">
    <source>
        <dbReference type="ARBA" id="ARBA00022691"/>
    </source>
</evidence>
<dbReference type="RefSeq" id="WP_289544447.1">
    <property type="nucleotide sequence ID" value="NZ_JAUDDZ010000002.1"/>
</dbReference>
<evidence type="ECO:0000256" key="2">
    <source>
        <dbReference type="ARBA" id="ARBA00022679"/>
    </source>
</evidence>
<keyword evidence="4 5" id="KW-0671">Queuosine biosynthesis</keyword>
<keyword evidence="3 5" id="KW-0949">S-adenosyl-L-methionine</keyword>
<dbReference type="InterPro" id="IPR042119">
    <property type="entry name" value="QueA_dom2"/>
</dbReference>
<dbReference type="EMBL" id="JAUDDZ010000002">
    <property type="protein sequence ID" value="MDM8274237.1"/>
    <property type="molecule type" value="Genomic_DNA"/>
</dbReference>
<dbReference type="PANTHER" id="PTHR30307">
    <property type="entry name" value="S-ADENOSYLMETHIONINE:TRNA RIBOSYLTRANSFERASE-ISOMERASE"/>
    <property type="match status" value="1"/>
</dbReference>
<dbReference type="Proteomes" id="UP001529421">
    <property type="component" value="Unassembled WGS sequence"/>
</dbReference>
<evidence type="ECO:0000256" key="5">
    <source>
        <dbReference type="HAMAP-Rule" id="MF_00113"/>
    </source>
</evidence>
<comment type="caution">
    <text evidence="6">The sequence shown here is derived from an EMBL/GenBank/DDBJ whole genome shotgun (WGS) entry which is preliminary data.</text>
</comment>
<evidence type="ECO:0000256" key="1">
    <source>
        <dbReference type="ARBA" id="ARBA00022490"/>
    </source>
</evidence>
<evidence type="ECO:0000256" key="4">
    <source>
        <dbReference type="ARBA" id="ARBA00022785"/>
    </source>
</evidence>
<dbReference type="Gene3D" id="2.40.10.240">
    <property type="entry name" value="QueA-like"/>
    <property type="match status" value="1"/>
</dbReference>
<dbReference type="EC" id="2.4.99.17" evidence="5"/>
<dbReference type="InterPro" id="IPR042118">
    <property type="entry name" value="QueA_dom1"/>
</dbReference>
<comment type="subunit">
    <text evidence="5">Monomer.</text>
</comment>
<reference evidence="6 7" key="2">
    <citation type="submission" date="2023-06" db="EMBL/GenBank/DDBJ databases">
        <authorList>
            <person name="Zeman M."/>
            <person name="Kubasova T."/>
            <person name="Jahodarova E."/>
            <person name="Nykrynova M."/>
            <person name="Rychlik I."/>
        </authorList>
    </citation>
    <scope>NUCLEOTIDE SEQUENCE [LARGE SCALE GENOMIC DNA]</scope>
    <source>
        <strain evidence="6 7">154_Feed</strain>
    </source>
</reference>
<evidence type="ECO:0000313" key="7">
    <source>
        <dbReference type="Proteomes" id="UP001529421"/>
    </source>
</evidence>
<dbReference type="Pfam" id="PF02547">
    <property type="entry name" value="Queuosine_synth"/>
    <property type="match status" value="1"/>
</dbReference>
<organism evidence="6 7">
    <name type="scientific">Enorma phocaeensis</name>
    <dbReference type="NCBI Taxonomy" id="1871019"/>
    <lineage>
        <taxon>Bacteria</taxon>
        <taxon>Bacillati</taxon>
        <taxon>Actinomycetota</taxon>
        <taxon>Coriobacteriia</taxon>
        <taxon>Coriobacteriales</taxon>
        <taxon>Coriobacteriaceae</taxon>
        <taxon>Enorma</taxon>
    </lineage>
</organism>
<comment type="subcellular location">
    <subcellularLocation>
        <location evidence="5">Cytoplasm</location>
    </subcellularLocation>
</comment>
<dbReference type="NCBIfam" id="NF001140">
    <property type="entry name" value="PRK00147.1"/>
    <property type="match status" value="1"/>
</dbReference>
<dbReference type="SUPFAM" id="SSF111337">
    <property type="entry name" value="QueA-like"/>
    <property type="match status" value="1"/>
</dbReference>
<reference evidence="7" key="1">
    <citation type="submission" date="2023-06" db="EMBL/GenBank/DDBJ databases">
        <title>Identification and characterization of horizontal gene transfer across gut microbiota members of farm animals based on homology search.</title>
        <authorList>
            <person name="Zeman M."/>
            <person name="Kubasova T."/>
            <person name="Jahodarova E."/>
            <person name="Nykrynova M."/>
            <person name="Rychlik I."/>
        </authorList>
    </citation>
    <scope>NUCLEOTIDE SEQUENCE [LARGE SCALE GENOMIC DNA]</scope>
    <source>
        <strain evidence="7">154_Feed</strain>
    </source>
</reference>
<dbReference type="NCBIfam" id="TIGR00113">
    <property type="entry name" value="queA"/>
    <property type="match status" value="1"/>
</dbReference>
<proteinExistence type="inferred from homology"/>
<dbReference type="InterPro" id="IPR036100">
    <property type="entry name" value="QueA_sf"/>
</dbReference>
<sequence>MRTDDFDYDLPDELIAQAPAEPRDSCRLLVLHRGDETGSAAAEGRPLAHGGSVEHRHFYDIAEYLEPGDLLVANKTRVMPARLVGHKAHTGGVAETLLLKRREDVDAMGHVWECLVNPGRRLKPGAVIEYRAGGLHAPESSPVVLTGEVVDFVPESRGGRLVRFEPHGNGADGSLRTLDEAIHAAGHVPLPPYITQYEGDPEKYQTVYAMKEEHSAAAPTAGLHFTPELIASLEAKGVGFVTVELEVGIDTFRLVEEDDPTQHVMHTERYHVPAEVIEAVHATKAAGHRVVAVGTTAVRSLESAWDSEAPASDPAVVARRFEDASDSAKVTGRGDIVARENATTNLYLMPGSTYHVVDALITNFHVPRSTLMMLVSAFATRDQIMDAYAQAVEERYRFLSFGDAMLIL</sequence>
<dbReference type="HAMAP" id="MF_00113">
    <property type="entry name" value="QueA"/>
    <property type="match status" value="1"/>
</dbReference>
<evidence type="ECO:0000313" key="6">
    <source>
        <dbReference type="EMBL" id="MDM8274237.1"/>
    </source>
</evidence>
<comment type="similarity">
    <text evidence="5">Belongs to the QueA family.</text>
</comment>
<name>A0ABT7V6W3_9ACTN</name>
<dbReference type="InterPro" id="IPR003699">
    <property type="entry name" value="QueA"/>
</dbReference>
<dbReference type="GO" id="GO:0051075">
    <property type="term" value="F:S-adenosylmethionine:tRNA ribosyltransferase-isomerase activity"/>
    <property type="evidence" value="ECO:0007669"/>
    <property type="project" value="UniProtKB-EC"/>
</dbReference>
<keyword evidence="6" id="KW-0328">Glycosyltransferase</keyword>
<comment type="catalytic activity">
    <reaction evidence="5">
        <text>7-aminomethyl-7-carbaguanosine(34) in tRNA + S-adenosyl-L-methionine = epoxyqueuosine(34) in tRNA + adenine + L-methionine + 2 H(+)</text>
        <dbReference type="Rhea" id="RHEA:32155"/>
        <dbReference type="Rhea" id="RHEA-COMP:10342"/>
        <dbReference type="Rhea" id="RHEA-COMP:18582"/>
        <dbReference type="ChEBI" id="CHEBI:15378"/>
        <dbReference type="ChEBI" id="CHEBI:16708"/>
        <dbReference type="ChEBI" id="CHEBI:57844"/>
        <dbReference type="ChEBI" id="CHEBI:59789"/>
        <dbReference type="ChEBI" id="CHEBI:82833"/>
        <dbReference type="ChEBI" id="CHEBI:194443"/>
        <dbReference type="EC" id="2.4.99.17"/>
    </reaction>
</comment>
<keyword evidence="2 5" id="KW-0808">Transferase</keyword>
<keyword evidence="1 5" id="KW-0963">Cytoplasm</keyword>
<keyword evidence="7" id="KW-1185">Reference proteome</keyword>
<comment type="function">
    <text evidence="5">Transfers and isomerizes the ribose moiety from AdoMet to the 7-aminomethyl group of 7-deazaguanine (preQ1-tRNA) to give epoxyqueuosine (oQ-tRNA).</text>
</comment>
<comment type="pathway">
    <text evidence="5">tRNA modification; tRNA-queuosine biosynthesis.</text>
</comment>